<gene>
    <name evidence="1" type="primary">Necator_chrII.g7624</name>
    <name evidence="1" type="ORF">RB195_019830</name>
</gene>
<organism evidence="1 2">
    <name type="scientific">Necator americanus</name>
    <name type="common">Human hookworm</name>
    <dbReference type="NCBI Taxonomy" id="51031"/>
    <lineage>
        <taxon>Eukaryota</taxon>
        <taxon>Metazoa</taxon>
        <taxon>Ecdysozoa</taxon>
        <taxon>Nematoda</taxon>
        <taxon>Chromadorea</taxon>
        <taxon>Rhabditida</taxon>
        <taxon>Rhabditina</taxon>
        <taxon>Rhabditomorpha</taxon>
        <taxon>Strongyloidea</taxon>
        <taxon>Ancylostomatidae</taxon>
        <taxon>Bunostominae</taxon>
        <taxon>Necator</taxon>
    </lineage>
</organism>
<reference evidence="1 2" key="1">
    <citation type="submission" date="2023-08" db="EMBL/GenBank/DDBJ databases">
        <title>A Necator americanus chromosomal reference genome.</title>
        <authorList>
            <person name="Ilik V."/>
            <person name="Petrzelkova K.J."/>
            <person name="Pardy F."/>
            <person name="Fuh T."/>
            <person name="Niatou-Singa F.S."/>
            <person name="Gouil Q."/>
            <person name="Baker L."/>
            <person name="Ritchie M.E."/>
            <person name="Jex A.R."/>
            <person name="Gazzola D."/>
            <person name="Li H."/>
            <person name="Toshio Fujiwara R."/>
            <person name="Zhan B."/>
            <person name="Aroian R.V."/>
            <person name="Pafco B."/>
            <person name="Schwarz E.M."/>
        </authorList>
    </citation>
    <scope>NUCLEOTIDE SEQUENCE [LARGE SCALE GENOMIC DNA]</scope>
    <source>
        <strain evidence="1 2">Aroian</strain>
        <tissue evidence="1">Whole animal</tissue>
    </source>
</reference>
<evidence type="ECO:0000313" key="2">
    <source>
        <dbReference type="Proteomes" id="UP001303046"/>
    </source>
</evidence>
<dbReference type="Proteomes" id="UP001303046">
    <property type="component" value="Unassembled WGS sequence"/>
</dbReference>
<sequence length="134" mass="15191">MVTVLHKNLHETFDALRVSRERRNHWQTLARDQKSRMEELLTPARTVRHSMGIKMIKVEMTANTTVASQNTSMIVLELVTARLYVCFCNDDVVKSLLAAKPASSAQSPTCYALHPLKTKGETELQDAVSRFFLD</sequence>
<protein>
    <submittedName>
        <fullName evidence="1">Uncharacterized protein</fullName>
    </submittedName>
</protein>
<name>A0ABR1CFZ4_NECAM</name>
<dbReference type="EMBL" id="JAVFWL010000002">
    <property type="protein sequence ID" value="KAK6737364.1"/>
    <property type="molecule type" value="Genomic_DNA"/>
</dbReference>
<proteinExistence type="predicted"/>
<evidence type="ECO:0000313" key="1">
    <source>
        <dbReference type="EMBL" id="KAK6737364.1"/>
    </source>
</evidence>
<keyword evidence="2" id="KW-1185">Reference proteome</keyword>
<comment type="caution">
    <text evidence="1">The sequence shown here is derived from an EMBL/GenBank/DDBJ whole genome shotgun (WGS) entry which is preliminary data.</text>
</comment>
<accession>A0ABR1CFZ4</accession>